<dbReference type="PANTHER" id="PTHR31531:SF2">
    <property type="entry name" value="E3 UBIQUITIN-PROTEIN LIGASE E3D"/>
    <property type="match status" value="1"/>
</dbReference>
<accession>A0ABR3X5U1</accession>
<comment type="caution">
    <text evidence="2">The sequence shown here is derived from an EMBL/GenBank/DDBJ whole genome shotgun (WGS) entry which is preliminary data.</text>
</comment>
<dbReference type="EMBL" id="JAZHXJ010000161">
    <property type="protein sequence ID" value="KAL1871063.1"/>
    <property type="molecule type" value="Genomic_DNA"/>
</dbReference>
<sequence length="473" mass="49856">MATDSPQTARISIYSELLRNIRQVSVAATLPSPSNSATTRAAITADGRAIRVSHSCGISTSDVELGLPAPVQIGPVPSATSSSAAGDGGVGLGGVQRPPVQILPVRSGVTTLTWRLPIGAGQGAILASARAVAGHEDDSAVPWPASDLRAGEPVRCRACGAVLVSVRAIEMWKDLPSENWAEMMEFWHCHKPGEEGHGHAHGHGREGHGQKTEERSSRDDADPAKTNGGSNAKSLGSRGYGANSTIIAQQGIGFVDVMSFLLSEADCKGILYSLASGVMSSRPGDLMEKEDGLKPFSTRLSCASCAAQLGYYNYRNAAVTLFKWQVSFAATGSRQPSVPECLSATLIATIFRTGCSKSILVPVLDANPTSTQQAALLHLWVLNSNLHYTSSDDPDSSGGKALPALKVLYRTVPRQEADALLDAVTSDVQEVNLPVAAIMATQTALEAGNALLPPTERVFRGWNVGLLRRWEAT</sequence>
<gene>
    <name evidence="2" type="ORF">VTK73DRAFT_2259</name>
</gene>
<name>A0ABR3X5U1_9PEZI</name>
<reference evidence="2 3" key="1">
    <citation type="journal article" date="2024" name="Commun. Biol.">
        <title>Comparative genomic analysis of thermophilic fungi reveals convergent evolutionary adaptations and gene losses.</title>
        <authorList>
            <person name="Steindorff A.S."/>
            <person name="Aguilar-Pontes M.V."/>
            <person name="Robinson A.J."/>
            <person name="Andreopoulos B."/>
            <person name="LaButti K."/>
            <person name="Kuo A."/>
            <person name="Mondo S."/>
            <person name="Riley R."/>
            <person name="Otillar R."/>
            <person name="Haridas S."/>
            <person name="Lipzen A."/>
            <person name="Grimwood J."/>
            <person name="Schmutz J."/>
            <person name="Clum A."/>
            <person name="Reid I.D."/>
            <person name="Moisan M.C."/>
            <person name="Butler G."/>
            <person name="Nguyen T.T.M."/>
            <person name="Dewar K."/>
            <person name="Conant G."/>
            <person name="Drula E."/>
            <person name="Henrissat B."/>
            <person name="Hansel C."/>
            <person name="Singer S."/>
            <person name="Hutchinson M.I."/>
            <person name="de Vries R.P."/>
            <person name="Natvig D.O."/>
            <person name="Powell A.J."/>
            <person name="Tsang A."/>
            <person name="Grigoriev I.V."/>
        </authorList>
    </citation>
    <scope>NUCLEOTIDE SEQUENCE [LARGE SCALE GENOMIC DNA]</scope>
    <source>
        <strain evidence="2 3">ATCC 24622</strain>
    </source>
</reference>
<evidence type="ECO:0000313" key="3">
    <source>
        <dbReference type="Proteomes" id="UP001586593"/>
    </source>
</evidence>
<feature type="region of interest" description="Disordered" evidence="1">
    <location>
        <begin position="194"/>
        <end position="237"/>
    </location>
</feature>
<dbReference type="Proteomes" id="UP001586593">
    <property type="component" value="Unassembled WGS sequence"/>
</dbReference>
<organism evidence="2 3">
    <name type="scientific">Phialemonium thermophilum</name>
    <dbReference type="NCBI Taxonomy" id="223376"/>
    <lineage>
        <taxon>Eukaryota</taxon>
        <taxon>Fungi</taxon>
        <taxon>Dikarya</taxon>
        <taxon>Ascomycota</taxon>
        <taxon>Pezizomycotina</taxon>
        <taxon>Sordariomycetes</taxon>
        <taxon>Sordariomycetidae</taxon>
        <taxon>Cephalothecales</taxon>
        <taxon>Cephalothecaceae</taxon>
        <taxon>Phialemonium</taxon>
    </lineage>
</organism>
<dbReference type="InterPro" id="IPR019193">
    <property type="entry name" value="UBQ-conj_enz_E2-bd_prot"/>
</dbReference>
<dbReference type="Pfam" id="PF09814">
    <property type="entry name" value="HECT_2"/>
    <property type="match status" value="1"/>
</dbReference>
<proteinExistence type="predicted"/>
<protein>
    <recommendedName>
        <fullName evidence="4">Ubiquitin-conjugating enzyme E2C-binding protein</fullName>
    </recommendedName>
</protein>
<evidence type="ECO:0008006" key="4">
    <source>
        <dbReference type="Google" id="ProtNLM"/>
    </source>
</evidence>
<feature type="compositionally biased region" description="Basic and acidic residues" evidence="1">
    <location>
        <begin position="194"/>
        <end position="223"/>
    </location>
</feature>
<dbReference type="PANTHER" id="PTHR31531">
    <property type="entry name" value="E3 UBIQUITIN-PROTEIN LIGASE E3D FAMILY MEMBER"/>
    <property type="match status" value="1"/>
</dbReference>
<evidence type="ECO:0000313" key="2">
    <source>
        <dbReference type="EMBL" id="KAL1871063.1"/>
    </source>
</evidence>
<evidence type="ECO:0000256" key="1">
    <source>
        <dbReference type="SAM" id="MobiDB-lite"/>
    </source>
</evidence>
<keyword evidence="3" id="KW-1185">Reference proteome</keyword>